<dbReference type="PANTHER" id="PTHR19303:SF74">
    <property type="entry name" value="POGO TRANSPOSABLE ELEMENT WITH KRAB DOMAIN"/>
    <property type="match status" value="1"/>
</dbReference>
<feature type="non-terminal residue" evidence="2">
    <location>
        <position position="249"/>
    </location>
</feature>
<reference evidence="2" key="1">
    <citation type="submission" date="2013-04" db="EMBL/GenBank/DDBJ databases">
        <authorList>
            <person name="Qu J."/>
            <person name="Murali S.C."/>
            <person name="Bandaranaike D."/>
            <person name="Bellair M."/>
            <person name="Blankenburg K."/>
            <person name="Chao H."/>
            <person name="Dinh H."/>
            <person name="Doddapaneni H."/>
            <person name="Downs B."/>
            <person name="Dugan-Rocha S."/>
            <person name="Elkadiri S."/>
            <person name="Gnanaolivu R.D."/>
            <person name="Hernandez B."/>
            <person name="Javaid M."/>
            <person name="Jayaseelan J.C."/>
            <person name="Lee S."/>
            <person name="Li M."/>
            <person name="Ming W."/>
            <person name="Munidasa M."/>
            <person name="Muniz J."/>
            <person name="Nguyen L."/>
            <person name="Ongeri F."/>
            <person name="Osuji N."/>
            <person name="Pu L.-L."/>
            <person name="Puazo M."/>
            <person name="Qu C."/>
            <person name="Quiroz J."/>
            <person name="Raj R."/>
            <person name="Weissenberger G."/>
            <person name="Xin Y."/>
            <person name="Zou X."/>
            <person name="Han Y."/>
            <person name="Richards S."/>
            <person name="Worley K."/>
            <person name="Muzny D."/>
            <person name="Gibbs R."/>
        </authorList>
    </citation>
    <scope>NUCLEOTIDE SEQUENCE</scope>
    <source>
        <strain evidence="2">Sampled in the wild</strain>
    </source>
</reference>
<organism evidence="2 3">
    <name type="scientific">Ladona fulva</name>
    <name type="common">Scarce chaser dragonfly</name>
    <name type="synonym">Libellula fulva</name>
    <dbReference type="NCBI Taxonomy" id="123851"/>
    <lineage>
        <taxon>Eukaryota</taxon>
        <taxon>Metazoa</taxon>
        <taxon>Ecdysozoa</taxon>
        <taxon>Arthropoda</taxon>
        <taxon>Hexapoda</taxon>
        <taxon>Insecta</taxon>
        <taxon>Pterygota</taxon>
        <taxon>Palaeoptera</taxon>
        <taxon>Odonata</taxon>
        <taxon>Epiprocta</taxon>
        <taxon>Anisoptera</taxon>
        <taxon>Libelluloidea</taxon>
        <taxon>Libellulidae</taxon>
        <taxon>Ladona</taxon>
    </lineage>
</organism>
<dbReference type="Proteomes" id="UP000792457">
    <property type="component" value="Unassembled WGS sequence"/>
</dbReference>
<protein>
    <recommendedName>
        <fullName evidence="1">DDE-1 domain-containing protein</fullName>
    </recommendedName>
</protein>
<feature type="domain" description="DDE-1" evidence="1">
    <location>
        <begin position="141"/>
        <end position="222"/>
    </location>
</feature>
<dbReference type="PANTHER" id="PTHR19303">
    <property type="entry name" value="TRANSPOSON"/>
    <property type="match status" value="1"/>
</dbReference>
<keyword evidence="3" id="KW-1185">Reference proteome</keyword>
<evidence type="ECO:0000259" key="1">
    <source>
        <dbReference type="Pfam" id="PF03184"/>
    </source>
</evidence>
<evidence type="ECO:0000313" key="2">
    <source>
        <dbReference type="EMBL" id="KAG8236677.1"/>
    </source>
</evidence>
<evidence type="ECO:0000313" key="3">
    <source>
        <dbReference type="Proteomes" id="UP000792457"/>
    </source>
</evidence>
<dbReference type="AlphaFoldDB" id="A0A8K0P851"/>
<proteinExistence type="predicted"/>
<name>A0A8K0P851_LADFU</name>
<dbReference type="OrthoDB" id="4327074at2759"/>
<dbReference type="Pfam" id="PF03184">
    <property type="entry name" value="DDE_1"/>
    <property type="match status" value="1"/>
</dbReference>
<dbReference type="InterPro" id="IPR050863">
    <property type="entry name" value="CenT-Element_Derived"/>
</dbReference>
<dbReference type="GO" id="GO:0005634">
    <property type="term" value="C:nucleus"/>
    <property type="evidence" value="ECO:0007669"/>
    <property type="project" value="TreeGrafter"/>
</dbReference>
<dbReference type="GO" id="GO:0003677">
    <property type="term" value="F:DNA binding"/>
    <property type="evidence" value="ECO:0007669"/>
    <property type="project" value="TreeGrafter"/>
</dbReference>
<dbReference type="InterPro" id="IPR004875">
    <property type="entry name" value="DDE_SF_endonuclease_dom"/>
</dbReference>
<gene>
    <name evidence="2" type="ORF">J437_LFUL017068</name>
</gene>
<comment type="caution">
    <text evidence="2">The sequence shown here is derived from an EMBL/GenBank/DDBJ whole genome shotgun (WGS) entry which is preliminary data.</text>
</comment>
<accession>A0A8K0P851</accession>
<reference evidence="2" key="2">
    <citation type="submission" date="2017-10" db="EMBL/GenBank/DDBJ databases">
        <title>Ladona fulva Genome sequencing and assembly.</title>
        <authorList>
            <person name="Murali S."/>
            <person name="Richards S."/>
            <person name="Bandaranaike D."/>
            <person name="Bellair M."/>
            <person name="Blankenburg K."/>
            <person name="Chao H."/>
            <person name="Dinh H."/>
            <person name="Doddapaneni H."/>
            <person name="Dugan-Rocha S."/>
            <person name="Elkadiri S."/>
            <person name="Gnanaolivu R."/>
            <person name="Hernandez B."/>
            <person name="Skinner E."/>
            <person name="Javaid M."/>
            <person name="Lee S."/>
            <person name="Li M."/>
            <person name="Ming W."/>
            <person name="Munidasa M."/>
            <person name="Muniz J."/>
            <person name="Nguyen L."/>
            <person name="Hughes D."/>
            <person name="Osuji N."/>
            <person name="Pu L.-L."/>
            <person name="Puazo M."/>
            <person name="Qu C."/>
            <person name="Quiroz J."/>
            <person name="Raj R."/>
            <person name="Weissenberger G."/>
            <person name="Xin Y."/>
            <person name="Zou X."/>
            <person name="Han Y."/>
            <person name="Worley K."/>
            <person name="Muzny D."/>
            <person name="Gibbs R."/>
        </authorList>
    </citation>
    <scope>NUCLEOTIDE SEQUENCE</scope>
    <source>
        <strain evidence="2">Sampled in the wild</strain>
    </source>
</reference>
<sequence length="249" mass="27613">QTSELKRYVIDIDRRAFEPTKVQLGNICYNYAEGQGLSHRFNKEKQSAGRDFVESFMKECQLTMRKPESTSAANVTGTKIIASAPRQRLSSKSAKVISAEVAFMTEGPQKPPQQNVTPQCACAMNAIGNFVPPLHGCTGVAHETGWMAAQIFLKYLQHFVNFVHSSAEAPVLLLIDNRATHTIGPQNIFLFVFPPHTSHKLQPLDVAFYSPLTAAYSHDCEDFMVNHPGIKNVVGIFGRAYLKTAIVRC</sequence>
<dbReference type="EMBL" id="KZ309059">
    <property type="protein sequence ID" value="KAG8236677.1"/>
    <property type="molecule type" value="Genomic_DNA"/>
</dbReference>